<dbReference type="GO" id="GO:0010207">
    <property type="term" value="P:photosystem II assembly"/>
    <property type="evidence" value="ECO:0007669"/>
    <property type="project" value="InterPro"/>
</dbReference>
<comment type="similarity">
    <text evidence="2">Belongs to the THF1 family.</text>
</comment>
<evidence type="ECO:0000256" key="2">
    <source>
        <dbReference type="HAMAP-Rule" id="MF_01843"/>
    </source>
</evidence>
<dbReference type="OrthoDB" id="463078at2"/>
<dbReference type="EMBL" id="MRCC01000006">
    <property type="protein sequence ID" value="OKH27416.1"/>
    <property type="molecule type" value="Genomic_DNA"/>
</dbReference>
<dbReference type="NCBIfam" id="TIGR03060">
    <property type="entry name" value="PS_II_psb29"/>
    <property type="match status" value="1"/>
</dbReference>
<dbReference type="STRING" id="247279.NIES1031_09010"/>
<dbReference type="PANTHER" id="PTHR34793">
    <property type="entry name" value="PROTEIN THYLAKOID FORMATION 1, CHLOROPLASTIC"/>
    <property type="match status" value="1"/>
</dbReference>
<evidence type="ECO:0000313" key="5">
    <source>
        <dbReference type="Proteomes" id="UP000185984"/>
    </source>
</evidence>
<dbReference type="AlphaFoldDB" id="A0A1U7HUZ9"/>
<comment type="function">
    <text evidence="2">May be involved in photosynthetic membrane biogenesis.</text>
</comment>
<comment type="caution">
    <text evidence="4">The sequence shown here is derived from an EMBL/GenBank/DDBJ whole genome shotgun (WGS) entry which is preliminary data.</text>
</comment>
<evidence type="ECO:0000256" key="1">
    <source>
        <dbReference type="ARBA" id="ARBA00023054"/>
    </source>
</evidence>
<reference evidence="4 5" key="1">
    <citation type="submission" date="2016-11" db="EMBL/GenBank/DDBJ databases">
        <title>Draft Genome Sequences of Nine Cyanobacterial Strains from Diverse Habitats.</title>
        <authorList>
            <person name="Zhu T."/>
            <person name="Hou S."/>
            <person name="Lu X."/>
            <person name="Hess W.R."/>
        </authorList>
    </citation>
    <scope>NUCLEOTIDE SEQUENCE [LARGE SCALE GENOMIC DNA]</scope>
    <source>
        <strain evidence="4 5">5.2 s.c.1</strain>
    </source>
</reference>
<protein>
    <recommendedName>
        <fullName evidence="2">Protein Thf1</fullName>
    </recommendedName>
</protein>
<dbReference type="InterPro" id="IPR017499">
    <property type="entry name" value="Thf1"/>
</dbReference>
<dbReference type="PANTHER" id="PTHR34793:SF1">
    <property type="entry name" value="PROTEIN THYLAKOID FORMATION 1, CHLOROPLASTIC"/>
    <property type="match status" value="1"/>
</dbReference>
<feature type="compositionally biased region" description="Polar residues" evidence="3">
    <location>
        <begin position="239"/>
        <end position="251"/>
    </location>
</feature>
<organism evidence="4 5">
    <name type="scientific">Chroogloeocystis siderophila 5.2 s.c.1</name>
    <dbReference type="NCBI Taxonomy" id="247279"/>
    <lineage>
        <taxon>Bacteria</taxon>
        <taxon>Bacillati</taxon>
        <taxon>Cyanobacteriota</taxon>
        <taxon>Cyanophyceae</taxon>
        <taxon>Oscillatoriophycideae</taxon>
        <taxon>Chroococcales</taxon>
        <taxon>Chroococcaceae</taxon>
        <taxon>Chroogloeocystis</taxon>
    </lineage>
</organism>
<gene>
    <name evidence="2" type="primary">thf1</name>
    <name evidence="4" type="ORF">NIES1031_09010</name>
</gene>
<proteinExistence type="inferred from homology"/>
<evidence type="ECO:0000313" key="4">
    <source>
        <dbReference type="EMBL" id="OKH27416.1"/>
    </source>
</evidence>
<dbReference type="Proteomes" id="UP000185984">
    <property type="component" value="Unassembled WGS sequence"/>
</dbReference>
<dbReference type="HAMAP" id="MF_01843">
    <property type="entry name" value="Thf1"/>
    <property type="match status" value="1"/>
</dbReference>
<accession>A0A1U7HUZ9</accession>
<feature type="region of interest" description="Disordered" evidence="3">
    <location>
        <begin position="213"/>
        <end position="251"/>
    </location>
</feature>
<keyword evidence="1 2" id="KW-0175">Coiled coil</keyword>
<sequence length="251" mass="28263">MNNVRTVSDTKRAFYTSHTRPINTIYRRVVEELMVEMHLLSVNVDFSYNPIYALGVVTAFERFMQGYQPERDKESIFNALCQAVESDPQRYRQDAERLGLFAKNTSTPELIAWLRGETHKEEVGDLQQQIQAIASNPNFKYSRLFAIGVFGLLELSDPALVKDEKQRVDALKSIAATLNISEDKLNKDLELYRANVDKMEQALATIADILSADRKKRQQQTPDKGIAVTTPDAEDPSQAPGSSQDKASFGS</sequence>
<dbReference type="Pfam" id="PF11264">
    <property type="entry name" value="ThylakoidFormat"/>
    <property type="match status" value="1"/>
</dbReference>
<keyword evidence="5" id="KW-1185">Reference proteome</keyword>
<evidence type="ECO:0000256" key="3">
    <source>
        <dbReference type="SAM" id="MobiDB-lite"/>
    </source>
</evidence>
<dbReference type="GO" id="GO:0030096">
    <property type="term" value="C:plasma membrane-derived thylakoid photosystem II"/>
    <property type="evidence" value="ECO:0007669"/>
    <property type="project" value="TreeGrafter"/>
</dbReference>
<name>A0A1U7HUZ9_9CHRO</name>
<dbReference type="RefSeq" id="WP_073549084.1">
    <property type="nucleotide sequence ID" value="NZ_CAWMVK010000040.1"/>
</dbReference>